<reference evidence="2 3" key="1">
    <citation type="submission" date="2023-06" db="EMBL/GenBank/DDBJ databases">
        <title>Cellulomonas sp. MW4 Whole genome sequence.</title>
        <authorList>
            <person name="Park S."/>
        </authorList>
    </citation>
    <scope>NUCLEOTIDE SEQUENCE [LARGE SCALE GENOMIC DNA]</scope>
    <source>
        <strain evidence="2 3">MW4</strain>
    </source>
</reference>
<organism evidence="2 3">
    <name type="scientific">Cellulomonas alba</name>
    <dbReference type="NCBI Taxonomy" id="3053467"/>
    <lineage>
        <taxon>Bacteria</taxon>
        <taxon>Bacillati</taxon>
        <taxon>Actinomycetota</taxon>
        <taxon>Actinomycetes</taxon>
        <taxon>Micrococcales</taxon>
        <taxon>Cellulomonadaceae</taxon>
        <taxon>Cellulomonas</taxon>
    </lineage>
</organism>
<feature type="signal peptide" evidence="1">
    <location>
        <begin position="1"/>
        <end position="33"/>
    </location>
</feature>
<evidence type="ECO:0000256" key="1">
    <source>
        <dbReference type="SAM" id="SignalP"/>
    </source>
</evidence>
<keyword evidence="1" id="KW-0732">Signal</keyword>
<dbReference type="Proteomes" id="UP001529338">
    <property type="component" value="Unassembled WGS sequence"/>
</dbReference>
<keyword evidence="3" id="KW-1185">Reference proteome</keyword>
<evidence type="ECO:0008006" key="4">
    <source>
        <dbReference type="Google" id="ProtNLM"/>
    </source>
</evidence>
<gene>
    <name evidence="2" type="ORF">QRT04_06260</name>
</gene>
<comment type="caution">
    <text evidence="2">The sequence shown here is derived from an EMBL/GenBank/DDBJ whole genome shotgun (WGS) entry which is preliminary data.</text>
</comment>
<evidence type="ECO:0000313" key="2">
    <source>
        <dbReference type="EMBL" id="MDM7854530.1"/>
    </source>
</evidence>
<dbReference type="EMBL" id="JAUCGQ010000001">
    <property type="protein sequence ID" value="MDM7854530.1"/>
    <property type="molecule type" value="Genomic_DNA"/>
</dbReference>
<feature type="chain" id="PRO_5045369551" description="Carboxypeptidase regulatory-like domain-containing protein" evidence="1">
    <location>
        <begin position="34"/>
        <end position="179"/>
    </location>
</feature>
<name>A0ABT7SEB5_9CELL</name>
<protein>
    <recommendedName>
        <fullName evidence="4">Carboxypeptidase regulatory-like domain-containing protein</fullName>
    </recommendedName>
</protein>
<evidence type="ECO:0000313" key="3">
    <source>
        <dbReference type="Proteomes" id="UP001529338"/>
    </source>
</evidence>
<sequence length="179" mass="18178">MVGAGRRRRGAATTLAAAVALSAATVVAPPATADDPAWTIIAGTFLDDSGAPTGFVRDDTGGLVPSAWVGASEVSCTTGEPDPLGHFAFTDVGSDGRFVLRVVPGGCYDVSGSWRSVGQDPLPLRRVPAGTTALELRARAWSWSEVLDSQVAYQGRLGLQVQSGPLSGDTLPVVGGGSG</sequence>
<dbReference type="RefSeq" id="WP_289454303.1">
    <property type="nucleotide sequence ID" value="NZ_JAUCGQ010000001.1"/>
</dbReference>
<accession>A0ABT7SEB5</accession>
<proteinExistence type="predicted"/>